<dbReference type="PANTHER" id="PTHR30582">
    <property type="entry name" value="L,D-TRANSPEPTIDASE"/>
    <property type="match status" value="1"/>
</dbReference>
<dbReference type="InterPro" id="IPR038063">
    <property type="entry name" value="Transpep_catalytic_dom"/>
</dbReference>
<dbReference type="SUPFAM" id="SSF141523">
    <property type="entry name" value="L,D-transpeptidase catalytic domain-like"/>
    <property type="match status" value="1"/>
</dbReference>
<evidence type="ECO:0000256" key="6">
    <source>
        <dbReference type="ARBA" id="ARBA00023316"/>
    </source>
</evidence>
<evidence type="ECO:0000256" key="1">
    <source>
        <dbReference type="ARBA" id="ARBA00004752"/>
    </source>
</evidence>
<dbReference type="EMBL" id="CP097463">
    <property type="protein sequence ID" value="WAX57805.1"/>
    <property type="molecule type" value="Genomic_DNA"/>
</dbReference>
<name>A0ABY7JZ08_9ACTN</name>
<dbReference type="Gene3D" id="2.40.440.10">
    <property type="entry name" value="L,D-transpeptidase catalytic domain-like"/>
    <property type="match status" value="1"/>
</dbReference>
<evidence type="ECO:0000256" key="3">
    <source>
        <dbReference type="ARBA" id="ARBA00022960"/>
    </source>
</evidence>
<dbReference type="InterPro" id="IPR050979">
    <property type="entry name" value="LD-transpeptidase"/>
</dbReference>
<evidence type="ECO:0000256" key="5">
    <source>
        <dbReference type="ARBA" id="ARBA00023315"/>
    </source>
</evidence>
<evidence type="ECO:0000256" key="7">
    <source>
        <dbReference type="PROSITE-ProRule" id="PRU01373"/>
    </source>
</evidence>
<evidence type="ECO:0000259" key="10">
    <source>
        <dbReference type="PROSITE" id="PS52029"/>
    </source>
</evidence>
<keyword evidence="2" id="KW-0808">Transferase</keyword>
<keyword evidence="3 7" id="KW-0133">Cell shape</keyword>
<evidence type="ECO:0000313" key="12">
    <source>
        <dbReference type="Proteomes" id="UP001164693"/>
    </source>
</evidence>
<gene>
    <name evidence="11" type="ORF">M6B22_03320</name>
</gene>
<dbReference type="CDD" id="cd16913">
    <property type="entry name" value="YkuD_like"/>
    <property type="match status" value="1"/>
</dbReference>
<dbReference type="PROSITE" id="PS52029">
    <property type="entry name" value="LD_TPASE"/>
    <property type="match status" value="1"/>
</dbReference>
<feature type="region of interest" description="Disordered" evidence="8">
    <location>
        <begin position="34"/>
        <end position="82"/>
    </location>
</feature>
<dbReference type="Pfam" id="PF17964">
    <property type="entry name" value="Big_10"/>
    <property type="match status" value="1"/>
</dbReference>
<feature type="compositionally biased region" description="Low complexity" evidence="8">
    <location>
        <begin position="34"/>
        <end position="75"/>
    </location>
</feature>
<keyword evidence="9" id="KW-0732">Signal</keyword>
<dbReference type="Gene3D" id="2.60.40.3710">
    <property type="match status" value="1"/>
</dbReference>
<feature type="active site" description="Nucleophile" evidence="7">
    <location>
        <position position="297"/>
    </location>
</feature>
<accession>A0ABY7JZ08</accession>
<dbReference type="PANTHER" id="PTHR30582:SF2">
    <property type="entry name" value="L,D-TRANSPEPTIDASE YCIB-RELATED"/>
    <property type="match status" value="1"/>
</dbReference>
<feature type="domain" description="L,D-TPase catalytic" evidence="10">
    <location>
        <begin position="190"/>
        <end position="321"/>
    </location>
</feature>
<protein>
    <submittedName>
        <fullName evidence="11">Ig-like domain-containing protein</fullName>
    </submittedName>
</protein>
<evidence type="ECO:0000256" key="9">
    <source>
        <dbReference type="SAM" id="SignalP"/>
    </source>
</evidence>
<feature type="chain" id="PRO_5045504902" evidence="9">
    <location>
        <begin position="25"/>
        <end position="353"/>
    </location>
</feature>
<organism evidence="11 12">
    <name type="scientific">Jatrophihabitans cynanchi</name>
    <dbReference type="NCBI Taxonomy" id="2944128"/>
    <lineage>
        <taxon>Bacteria</taxon>
        <taxon>Bacillati</taxon>
        <taxon>Actinomycetota</taxon>
        <taxon>Actinomycetes</taxon>
        <taxon>Jatrophihabitantales</taxon>
        <taxon>Jatrophihabitantaceae</taxon>
        <taxon>Jatrophihabitans</taxon>
    </lineage>
</organism>
<evidence type="ECO:0000256" key="4">
    <source>
        <dbReference type="ARBA" id="ARBA00022984"/>
    </source>
</evidence>
<feature type="active site" description="Proton donor/acceptor" evidence="7">
    <location>
        <position position="279"/>
    </location>
</feature>
<proteinExistence type="predicted"/>
<feature type="signal peptide" evidence="9">
    <location>
        <begin position="1"/>
        <end position="24"/>
    </location>
</feature>
<dbReference type="InterPro" id="IPR041280">
    <property type="entry name" value="Big_10"/>
</dbReference>
<dbReference type="RefSeq" id="WP_269444352.1">
    <property type="nucleotide sequence ID" value="NZ_CP097463.1"/>
</dbReference>
<keyword evidence="5" id="KW-0012">Acyltransferase</keyword>
<keyword evidence="12" id="KW-1185">Reference proteome</keyword>
<evidence type="ECO:0000256" key="8">
    <source>
        <dbReference type="SAM" id="MobiDB-lite"/>
    </source>
</evidence>
<dbReference type="Pfam" id="PF03734">
    <property type="entry name" value="YkuD"/>
    <property type="match status" value="1"/>
</dbReference>
<dbReference type="InterPro" id="IPR005490">
    <property type="entry name" value="LD_TPept_cat_dom"/>
</dbReference>
<reference evidence="11" key="1">
    <citation type="submission" date="2022-05" db="EMBL/GenBank/DDBJ databases">
        <title>Jatrophihabitans sp. SB3-54 whole genome sequence.</title>
        <authorList>
            <person name="Suh M.K."/>
            <person name="Eom M.K."/>
            <person name="Kim J.S."/>
            <person name="Kim H.S."/>
            <person name="Do H.E."/>
            <person name="Shin Y.K."/>
            <person name="Lee J.-S."/>
        </authorList>
    </citation>
    <scope>NUCLEOTIDE SEQUENCE</scope>
    <source>
        <strain evidence="11">SB3-54</strain>
    </source>
</reference>
<evidence type="ECO:0000256" key="2">
    <source>
        <dbReference type="ARBA" id="ARBA00022679"/>
    </source>
</evidence>
<comment type="pathway">
    <text evidence="1 7">Cell wall biogenesis; peptidoglycan biosynthesis.</text>
</comment>
<evidence type="ECO:0000313" key="11">
    <source>
        <dbReference type="EMBL" id="WAX57805.1"/>
    </source>
</evidence>
<dbReference type="PROSITE" id="PS51257">
    <property type="entry name" value="PROKAR_LIPOPROTEIN"/>
    <property type="match status" value="1"/>
</dbReference>
<sequence>MTRPGTARRARRPRGLLLAVPAFAALALSACSSGTAGTPHSPAGTSGAPATGRATSAPASGAPATASSSTASGPAKTVHVSSLEGDGGTYGVGMPIVLRFTPAPTDSSAFTKAATVTVNGQPANGAWYWEQTTADEKKTNTYEAHYRPKGYWPPNATIAVKLPIGGLSAGKGLVYSDKLTSITFQTGDAHVSTVDGQTETMRVTSNGRLVKTLKVSLGKAQTPTYTGTKVVMQKGEANPSGSGLRPDGAVRMVGTDPNDRYNLIVPWSVRVTMSGEYVHAASWNGGNIGVRSTSNGCTNLNVGDAKWFYKFSQIGDVVTYSNTGGTKMPSWDGFGDWNVPWGMWAQGGLLLNH</sequence>
<dbReference type="Proteomes" id="UP001164693">
    <property type="component" value="Chromosome"/>
</dbReference>
<keyword evidence="6 7" id="KW-0961">Cell wall biogenesis/degradation</keyword>
<keyword evidence="4 7" id="KW-0573">Peptidoglycan synthesis</keyword>